<organism evidence="2 3">
    <name type="scientific">Tunturiibacter lichenicola</name>
    <dbReference type="NCBI Taxonomy" id="2051959"/>
    <lineage>
        <taxon>Bacteria</taxon>
        <taxon>Pseudomonadati</taxon>
        <taxon>Acidobacteriota</taxon>
        <taxon>Terriglobia</taxon>
        <taxon>Terriglobales</taxon>
        <taxon>Acidobacteriaceae</taxon>
        <taxon>Tunturiibacter</taxon>
    </lineage>
</organism>
<dbReference type="SUPFAM" id="SSF54593">
    <property type="entry name" value="Glyoxalase/Bleomycin resistance protein/Dihydroxybiphenyl dioxygenase"/>
    <property type="match status" value="1"/>
</dbReference>
<reference evidence="2 3" key="1">
    <citation type="submission" date="2020-07" db="EMBL/GenBank/DDBJ databases">
        <title>Genomic Encyclopedia of Type Strains, Phase IV (KMG-V): Genome sequencing to study the core and pangenomes of soil and plant-associated prokaryotes.</title>
        <authorList>
            <person name="Whitman W."/>
        </authorList>
    </citation>
    <scope>NUCLEOTIDE SEQUENCE [LARGE SCALE GENOMIC DNA]</scope>
    <source>
        <strain evidence="2 3">M8UP30</strain>
    </source>
</reference>
<dbReference type="EMBL" id="JACCCV010000001">
    <property type="protein sequence ID" value="NYF50250.1"/>
    <property type="molecule type" value="Genomic_DNA"/>
</dbReference>
<dbReference type="Gene3D" id="3.10.180.10">
    <property type="entry name" value="2,3-Dihydroxybiphenyl 1,2-Dioxygenase, domain 1"/>
    <property type="match status" value="1"/>
</dbReference>
<dbReference type="PANTHER" id="PTHR33993">
    <property type="entry name" value="GLYOXALASE-RELATED"/>
    <property type="match status" value="1"/>
</dbReference>
<name>A0A7Y9T875_9BACT</name>
<protein>
    <recommendedName>
        <fullName evidence="1">VOC domain-containing protein</fullName>
    </recommendedName>
</protein>
<dbReference type="Proteomes" id="UP000534186">
    <property type="component" value="Unassembled WGS sequence"/>
</dbReference>
<dbReference type="InterPro" id="IPR004360">
    <property type="entry name" value="Glyas_Fos-R_dOase_dom"/>
</dbReference>
<evidence type="ECO:0000313" key="2">
    <source>
        <dbReference type="EMBL" id="NYF50250.1"/>
    </source>
</evidence>
<dbReference type="Pfam" id="PF00903">
    <property type="entry name" value="Glyoxalase"/>
    <property type="match status" value="1"/>
</dbReference>
<dbReference type="InterPro" id="IPR029068">
    <property type="entry name" value="Glyas_Bleomycin-R_OHBP_Dase"/>
</dbReference>
<accession>A0A7Y9T875</accession>
<feature type="domain" description="VOC" evidence="1">
    <location>
        <begin position="9"/>
        <end position="119"/>
    </location>
</feature>
<dbReference type="PANTHER" id="PTHR33993:SF1">
    <property type="entry name" value="GLYOXALASE FAMILY PROTEIN"/>
    <property type="match status" value="1"/>
</dbReference>
<dbReference type="InterPro" id="IPR052164">
    <property type="entry name" value="Anthracycline_SecMetBiosynth"/>
</dbReference>
<evidence type="ECO:0000259" key="1">
    <source>
        <dbReference type="PROSITE" id="PS51819"/>
    </source>
</evidence>
<dbReference type="PROSITE" id="PS51819">
    <property type="entry name" value="VOC"/>
    <property type="match status" value="1"/>
</dbReference>
<comment type="caution">
    <text evidence="2">The sequence shown here is derived from an EMBL/GenBank/DDBJ whole genome shotgun (WGS) entry which is preliminary data.</text>
</comment>
<evidence type="ECO:0000313" key="3">
    <source>
        <dbReference type="Proteomes" id="UP000534186"/>
    </source>
</evidence>
<dbReference type="InterPro" id="IPR037523">
    <property type="entry name" value="VOC_core"/>
</dbReference>
<dbReference type="CDD" id="cd07247">
    <property type="entry name" value="SgaA_N_like"/>
    <property type="match status" value="1"/>
</dbReference>
<proteinExistence type="predicted"/>
<gene>
    <name evidence="2" type="ORF">HDF12_000615</name>
</gene>
<sequence>MPPTVGNGKICYLEIPATDVAVSSAFYATCFGWSLRQHSDGTTAFDDGVGQVSGMWVLNRPPSTQPGIVISIMVDSAVATVDLITAHGGEIVQPIDPNASEITAHFRDPGGNVLGIYQEPG</sequence>
<dbReference type="AlphaFoldDB" id="A0A7Y9T875"/>